<gene>
    <name evidence="4" type="ORF">CQA66_07125</name>
</gene>
<dbReference type="AlphaFoldDB" id="A0A3D8J1F7"/>
<dbReference type="PANTHER" id="PTHR30204:SF82">
    <property type="entry name" value="TRANSCRIPTIONAL REGULATOR, MERR FAMILY"/>
    <property type="match status" value="1"/>
</dbReference>
<evidence type="ECO:0000313" key="5">
    <source>
        <dbReference type="Proteomes" id="UP000256424"/>
    </source>
</evidence>
<evidence type="ECO:0000256" key="1">
    <source>
        <dbReference type="ARBA" id="ARBA00023125"/>
    </source>
</evidence>
<reference evidence="4 5" key="1">
    <citation type="submission" date="2018-04" db="EMBL/GenBank/DDBJ databases">
        <title>Novel Campyloabacter and Helicobacter Species and Strains.</title>
        <authorList>
            <person name="Mannion A.J."/>
            <person name="Shen Z."/>
            <person name="Fox J.G."/>
        </authorList>
    </citation>
    <scope>NUCLEOTIDE SEQUENCE [LARGE SCALE GENOMIC DNA]</scope>
    <source>
        <strain evidence="4 5">MIT 97-5075</strain>
    </source>
</reference>
<sequence length="144" mass="17074">MAYTIIEVERKTGVASRKIRFWLDKGLFPFVERDINGVRYFSESDIEWVIWVNCYRNIGMSIKKLRQYIYLCSLGSKTLSERLAIINEQKQKTLQDLENLQEILKKLNYKIEYYNTLIAENKGEISPMSKDYKAMKNLKAQCKK</sequence>
<evidence type="ECO:0000256" key="2">
    <source>
        <dbReference type="SAM" id="Coils"/>
    </source>
</evidence>
<feature type="coiled-coil region" evidence="2">
    <location>
        <begin position="80"/>
        <end position="110"/>
    </location>
</feature>
<dbReference type="InterPro" id="IPR009061">
    <property type="entry name" value="DNA-bd_dom_put_sf"/>
</dbReference>
<dbReference type="InterPro" id="IPR000551">
    <property type="entry name" value="MerR-type_HTH_dom"/>
</dbReference>
<comment type="caution">
    <text evidence="4">The sequence shown here is derived from an EMBL/GenBank/DDBJ whole genome shotgun (WGS) entry which is preliminary data.</text>
</comment>
<dbReference type="CDD" id="cd01109">
    <property type="entry name" value="HTH_YyaN"/>
    <property type="match status" value="1"/>
</dbReference>
<dbReference type="GO" id="GO:0003700">
    <property type="term" value="F:DNA-binding transcription factor activity"/>
    <property type="evidence" value="ECO:0007669"/>
    <property type="project" value="InterPro"/>
</dbReference>
<dbReference type="PANTHER" id="PTHR30204">
    <property type="entry name" value="REDOX-CYCLING DRUG-SENSING TRANSCRIPTIONAL ACTIVATOR SOXR"/>
    <property type="match status" value="1"/>
</dbReference>
<keyword evidence="2" id="KW-0175">Coiled coil</keyword>
<dbReference type="EMBL" id="NXLW01000014">
    <property type="protein sequence ID" value="RDU71060.1"/>
    <property type="molecule type" value="Genomic_DNA"/>
</dbReference>
<dbReference type="RefSeq" id="WP_104763614.1">
    <property type="nucleotide sequence ID" value="NZ_FZPM01000026.1"/>
</dbReference>
<evidence type="ECO:0000313" key="4">
    <source>
        <dbReference type="EMBL" id="RDU71060.1"/>
    </source>
</evidence>
<dbReference type="SUPFAM" id="SSF46955">
    <property type="entry name" value="Putative DNA-binding domain"/>
    <property type="match status" value="1"/>
</dbReference>
<dbReference type="Gene3D" id="1.10.1660.10">
    <property type="match status" value="1"/>
</dbReference>
<dbReference type="Pfam" id="PF13411">
    <property type="entry name" value="MerR_1"/>
    <property type="match status" value="1"/>
</dbReference>
<keyword evidence="1" id="KW-0238">DNA-binding</keyword>
<keyword evidence="5" id="KW-1185">Reference proteome</keyword>
<feature type="domain" description="HTH merR-type" evidence="3">
    <location>
        <begin position="2"/>
        <end position="71"/>
    </location>
</feature>
<dbReference type="GO" id="GO:0003677">
    <property type="term" value="F:DNA binding"/>
    <property type="evidence" value="ECO:0007669"/>
    <property type="project" value="UniProtKB-KW"/>
</dbReference>
<dbReference type="InterPro" id="IPR047057">
    <property type="entry name" value="MerR_fam"/>
</dbReference>
<dbReference type="SMART" id="SM00422">
    <property type="entry name" value="HTH_MERR"/>
    <property type="match status" value="1"/>
</dbReference>
<proteinExistence type="predicted"/>
<organism evidence="4 5">
    <name type="scientific">Helicobacter aurati</name>
    <dbReference type="NCBI Taxonomy" id="137778"/>
    <lineage>
        <taxon>Bacteria</taxon>
        <taxon>Pseudomonadati</taxon>
        <taxon>Campylobacterota</taxon>
        <taxon>Epsilonproteobacteria</taxon>
        <taxon>Campylobacterales</taxon>
        <taxon>Helicobacteraceae</taxon>
        <taxon>Helicobacter</taxon>
    </lineage>
</organism>
<accession>A0A3D8J1F7</accession>
<evidence type="ECO:0000259" key="3">
    <source>
        <dbReference type="PROSITE" id="PS50937"/>
    </source>
</evidence>
<dbReference type="OrthoDB" id="9802944at2"/>
<protein>
    <submittedName>
        <fullName evidence="4">MerR family transcriptional regulator</fullName>
    </submittedName>
</protein>
<dbReference type="PROSITE" id="PS50937">
    <property type="entry name" value="HTH_MERR_2"/>
    <property type="match status" value="1"/>
</dbReference>
<dbReference type="Proteomes" id="UP000256424">
    <property type="component" value="Unassembled WGS sequence"/>
</dbReference>
<name>A0A3D8J1F7_9HELI</name>